<dbReference type="PATRIC" id="fig|285983.3.peg.3948"/>
<organism evidence="1 2">
    <name type="scientific">Mesobacillus subterraneus</name>
    <dbReference type="NCBI Taxonomy" id="285983"/>
    <lineage>
        <taxon>Bacteria</taxon>
        <taxon>Bacillati</taxon>
        <taxon>Bacillota</taxon>
        <taxon>Bacilli</taxon>
        <taxon>Bacillales</taxon>
        <taxon>Bacillaceae</taxon>
        <taxon>Mesobacillus</taxon>
    </lineage>
</organism>
<sequence>MKMKKTTLWKKSVINLMCLTLLIAYLPLGNFTEGIVEANADVDSAESISKSKVREEIVSKRTANSKTFLNTDGTYTAEISQIPIHYKNSRNTWSEIESNLIENTTEENYQNKANSFKAKLDKKVDKDTPLLQVEDQDRSIKMELAPVENTGKEPAEVTGVVEDNSIQYPEIYQNISLTYTIGADRIKEDIIFNERTSSGFPDKFT</sequence>
<keyword evidence="2" id="KW-1185">Reference proteome</keyword>
<proteinExistence type="predicted"/>
<dbReference type="EMBL" id="JXIQ01000005">
    <property type="protein sequence ID" value="KIY23824.1"/>
    <property type="molecule type" value="Genomic_DNA"/>
</dbReference>
<comment type="caution">
    <text evidence="1">The sequence shown here is derived from an EMBL/GenBank/DDBJ whole genome shotgun (WGS) entry which is preliminary data.</text>
</comment>
<protein>
    <submittedName>
        <fullName evidence="1">Uncharacterized protein</fullName>
    </submittedName>
</protein>
<accession>A0A0D6ZDE6</accession>
<reference evidence="1 2" key="1">
    <citation type="submission" date="2015-01" db="EMBL/GenBank/DDBJ databases">
        <title>Draft genome sequences of the supercritical CO2 tolerant bacteria Bacillus subterraneus MITOT1 and Bacillus cereus MIT0214.</title>
        <authorList>
            <person name="Peet K.C."/>
            <person name="Thompson J.R."/>
        </authorList>
    </citation>
    <scope>NUCLEOTIDE SEQUENCE [LARGE SCALE GENOMIC DNA]</scope>
    <source>
        <strain evidence="1 2">MITOT1</strain>
    </source>
</reference>
<dbReference type="RefSeq" id="WP_044390390.1">
    <property type="nucleotide sequence ID" value="NZ_JXIQ01000005.1"/>
</dbReference>
<evidence type="ECO:0000313" key="2">
    <source>
        <dbReference type="Proteomes" id="UP000032512"/>
    </source>
</evidence>
<dbReference type="Proteomes" id="UP000032512">
    <property type="component" value="Unassembled WGS sequence"/>
</dbReference>
<dbReference type="AlphaFoldDB" id="A0A0D6ZDE6"/>
<dbReference type="OrthoDB" id="1947745at2"/>
<gene>
    <name evidence="1" type="ORF">UB32_00730</name>
</gene>
<name>A0A0D6ZDE6_9BACI</name>
<evidence type="ECO:0000313" key="1">
    <source>
        <dbReference type="EMBL" id="KIY23824.1"/>
    </source>
</evidence>